<evidence type="ECO:0000313" key="2">
    <source>
        <dbReference type="EMBL" id="KAE9406700.1"/>
    </source>
</evidence>
<organism evidence="2 3">
    <name type="scientific">Gymnopus androsaceus JB14</name>
    <dbReference type="NCBI Taxonomy" id="1447944"/>
    <lineage>
        <taxon>Eukaryota</taxon>
        <taxon>Fungi</taxon>
        <taxon>Dikarya</taxon>
        <taxon>Basidiomycota</taxon>
        <taxon>Agaricomycotina</taxon>
        <taxon>Agaricomycetes</taxon>
        <taxon>Agaricomycetidae</taxon>
        <taxon>Agaricales</taxon>
        <taxon>Marasmiineae</taxon>
        <taxon>Omphalotaceae</taxon>
        <taxon>Gymnopus</taxon>
    </lineage>
</organism>
<name>A0A6A4I9N1_9AGAR</name>
<accession>A0A6A4I9N1</accession>
<proteinExistence type="predicted"/>
<dbReference type="AlphaFoldDB" id="A0A6A4I9N1"/>
<feature type="compositionally biased region" description="Low complexity" evidence="1">
    <location>
        <begin position="41"/>
        <end position="61"/>
    </location>
</feature>
<feature type="region of interest" description="Disordered" evidence="1">
    <location>
        <begin position="23"/>
        <end position="72"/>
    </location>
</feature>
<evidence type="ECO:0000313" key="3">
    <source>
        <dbReference type="Proteomes" id="UP000799118"/>
    </source>
</evidence>
<protein>
    <submittedName>
        <fullName evidence="2">Uncharacterized protein</fullName>
    </submittedName>
</protein>
<dbReference type="EMBL" id="ML769400">
    <property type="protein sequence ID" value="KAE9406700.1"/>
    <property type="molecule type" value="Genomic_DNA"/>
</dbReference>
<reference evidence="2" key="1">
    <citation type="journal article" date="2019" name="Environ. Microbiol.">
        <title>Fungal ecological strategies reflected in gene transcription - a case study of two litter decomposers.</title>
        <authorList>
            <person name="Barbi F."/>
            <person name="Kohler A."/>
            <person name="Barry K."/>
            <person name="Baskaran P."/>
            <person name="Daum C."/>
            <person name="Fauchery L."/>
            <person name="Ihrmark K."/>
            <person name="Kuo A."/>
            <person name="LaButti K."/>
            <person name="Lipzen A."/>
            <person name="Morin E."/>
            <person name="Grigoriev I.V."/>
            <person name="Henrissat B."/>
            <person name="Lindahl B."/>
            <person name="Martin F."/>
        </authorList>
    </citation>
    <scope>NUCLEOTIDE SEQUENCE</scope>
    <source>
        <strain evidence="2">JB14</strain>
    </source>
</reference>
<keyword evidence="3" id="KW-1185">Reference proteome</keyword>
<sequence>MLIRQSSTTIPSLSLSPIDLPANPKTLVLSPNTHEEVPNLTTGSETNGSTITSTSTSTTTTAVAGNSEPGDTQARARTLVTHQLMSLLCAKLGDALTENNYVGISAIASRGVEALGLLL</sequence>
<gene>
    <name evidence="2" type="ORF">BT96DRAFT_915142</name>
</gene>
<evidence type="ECO:0000256" key="1">
    <source>
        <dbReference type="SAM" id="MobiDB-lite"/>
    </source>
</evidence>
<dbReference type="Proteomes" id="UP000799118">
    <property type="component" value="Unassembled WGS sequence"/>
</dbReference>